<dbReference type="Gene3D" id="3.40.50.1010">
    <property type="entry name" value="5'-nuclease"/>
    <property type="match status" value="1"/>
</dbReference>
<proteinExistence type="predicted"/>
<dbReference type="EMBL" id="CADCTK010000830">
    <property type="protein sequence ID" value="CAA9283437.1"/>
    <property type="molecule type" value="Genomic_DNA"/>
</dbReference>
<gene>
    <name evidence="1" type="ORF">AVDCRST_MAG26-3541</name>
</gene>
<sequence>MIEDVVLDASALLAALFAEPGERVVQSAITGGGVVAMSAVNYSEVMGKLQGIALLAWRP</sequence>
<dbReference type="InterPro" id="IPR029060">
    <property type="entry name" value="PIN-like_dom_sf"/>
</dbReference>
<dbReference type="AlphaFoldDB" id="A0A6J4JNK9"/>
<protein>
    <recommendedName>
        <fullName evidence="2">PIN domain-containing protein</fullName>
    </recommendedName>
</protein>
<name>A0A6J4JNK9_9CHLR</name>
<accession>A0A6J4JNK9</accession>
<evidence type="ECO:0008006" key="2">
    <source>
        <dbReference type="Google" id="ProtNLM"/>
    </source>
</evidence>
<dbReference type="SUPFAM" id="SSF88723">
    <property type="entry name" value="PIN domain-like"/>
    <property type="match status" value="1"/>
</dbReference>
<reference evidence="1" key="1">
    <citation type="submission" date="2020-02" db="EMBL/GenBank/DDBJ databases">
        <authorList>
            <person name="Meier V. D."/>
        </authorList>
    </citation>
    <scope>NUCLEOTIDE SEQUENCE</scope>
    <source>
        <strain evidence="1">AVDCRST_MAG26</strain>
    </source>
</reference>
<evidence type="ECO:0000313" key="1">
    <source>
        <dbReference type="EMBL" id="CAA9283437.1"/>
    </source>
</evidence>
<organism evidence="1">
    <name type="scientific">uncultured Chloroflexia bacterium</name>
    <dbReference type="NCBI Taxonomy" id="1672391"/>
    <lineage>
        <taxon>Bacteria</taxon>
        <taxon>Bacillati</taxon>
        <taxon>Chloroflexota</taxon>
        <taxon>Chloroflexia</taxon>
        <taxon>environmental samples</taxon>
    </lineage>
</organism>